<dbReference type="Proteomes" id="UP000584663">
    <property type="component" value="Unassembled WGS sequence"/>
</dbReference>
<keyword evidence="2" id="KW-1185">Reference proteome</keyword>
<protein>
    <submittedName>
        <fullName evidence="1">Uncharacterized protein</fullName>
    </submittedName>
</protein>
<dbReference type="EMBL" id="JACHNX010000002">
    <property type="protein sequence ID" value="MBB4608779.1"/>
    <property type="molecule type" value="Genomic_DNA"/>
</dbReference>
<name>A0ABR6K6S7_9SPHN</name>
<proteinExistence type="predicted"/>
<sequence length="67" mass="7179">MVLPIQAMGIWQAGGAKFLQGCQPRIDWPSAMVFPLVTITRSPSFAAANSFLAKPVGTPIQPWVALP</sequence>
<gene>
    <name evidence="1" type="ORF">GGQ89_000981</name>
</gene>
<reference evidence="1 2" key="1">
    <citation type="submission" date="2020-08" db="EMBL/GenBank/DDBJ databases">
        <title>Genomic Encyclopedia of Type Strains, Phase IV (KMG-IV): sequencing the most valuable type-strain genomes for metagenomic binning, comparative biology and taxonomic classification.</title>
        <authorList>
            <person name="Goeker M."/>
        </authorList>
    </citation>
    <scope>NUCLEOTIDE SEQUENCE [LARGE SCALE GENOMIC DNA]</scope>
    <source>
        <strain evidence="1 2">DSM 14562</strain>
    </source>
</reference>
<comment type="caution">
    <text evidence="1">The sequence shown here is derived from an EMBL/GenBank/DDBJ whole genome shotgun (WGS) entry which is preliminary data.</text>
</comment>
<accession>A0ABR6K6S7</accession>
<organism evidence="1 2">
    <name type="scientific">Sphingomonas yabuuchiae</name>
    <dbReference type="NCBI Taxonomy" id="172044"/>
    <lineage>
        <taxon>Bacteria</taxon>
        <taxon>Pseudomonadati</taxon>
        <taxon>Pseudomonadota</taxon>
        <taxon>Alphaproteobacteria</taxon>
        <taxon>Sphingomonadales</taxon>
        <taxon>Sphingomonadaceae</taxon>
        <taxon>Sphingomonas</taxon>
    </lineage>
</organism>
<evidence type="ECO:0000313" key="2">
    <source>
        <dbReference type="Proteomes" id="UP000584663"/>
    </source>
</evidence>
<evidence type="ECO:0000313" key="1">
    <source>
        <dbReference type="EMBL" id="MBB4608779.1"/>
    </source>
</evidence>